<proteinExistence type="predicted"/>
<sequence length="302" mass="35346">MIWIFAAGSLLGITAAYLLSRFFYAKKMEQNQYGLLALWILLSIAVPVAGFAYGWFLLLVYMRQQDGTFMEEYSSYIHNKVYNFESLRETLRQDRELLNMTSHSAENTWMMKNLLLRMSNENTVNQEKIIKKGLNHPDMEAVHYAATITNVLHDRLLNLIQQQKKEIVPDRPSSYKQLFASYQDYLSSELLSNAIREKTEAEYEAFLREAAKAFPEDVQYTEALGLCLFEKNPEEGERIFEKLLKQNPNSANVMWGWLKISYKKERWERVFELAVRLKNHPDLVSFPGNQQEIIRFLGGEQK</sequence>
<dbReference type="RefSeq" id="WP_211559861.1">
    <property type="nucleotide sequence ID" value="NZ_JAGVRK010000001.1"/>
</dbReference>
<evidence type="ECO:0000313" key="3">
    <source>
        <dbReference type="Proteomes" id="UP000682403"/>
    </source>
</evidence>
<evidence type="ECO:0000256" key="1">
    <source>
        <dbReference type="SAM" id="Phobius"/>
    </source>
</evidence>
<organism evidence="2 3">
    <name type="scientific">Metabacillus flavus</name>
    <dbReference type="NCBI Taxonomy" id="2823519"/>
    <lineage>
        <taxon>Bacteria</taxon>
        <taxon>Bacillati</taxon>
        <taxon>Bacillota</taxon>
        <taxon>Bacilli</taxon>
        <taxon>Bacillales</taxon>
        <taxon>Bacillaceae</taxon>
        <taxon>Metabacillus</taxon>
    </lineage>
</organism>
<keyword evidence="3" id="KW-1185">Reference proteome</keyword>
<dbReference type="EMBL" id="JAGVRK010000001">
    <property type="protein sequence ID" value="MBS2970037.1"/>
    <property type="molecule type" value="Genomic_DNA"/>
</dbReference>
<dbReference type="InterPro" id="IPR011990">
    <property type="entry name" value="TPR-like_helical_dom_sf"/>
</dbReference>
<keyword evidence="1" id="KW-1133">Transmembrane helix</keyword>
<feature type="transmembrane region" description="Helical" evidence="1">
    <location>
        <begin position="36"/>
        <end position="61"/>
    </location>
</feature>
<dbReference type="Proteomes" id="UP000682403">
    <property type="component" value="Unassembled WGS sequence"/>
</dbReference>
<accession>A0ABS5LH18</accession>
<gene>
    <name evidence="2" type="ORF">J9317_14800</name>
</gene>
<protein>
    <recommendedName>
        <fullName evidence="4">Tetratricopeptide repeat protein</fullName>
    </recommendedName>
</protein>
<reference evidence="2 3" key="1">
    <citation type="submission" date="2021-04" db="EMBL/GenBank/DDBJ databases">
        <title>Metabacillus sp. strain KIGAM252 whole genome sequence.</title>
        <authorList>
            <person name="Seo M.-J."/>
            <person name="Cho E.-S."/>
            <person name="Hwang C.Y."/>
            <person name="Yoon D.J."/>
        </authorList>
    </citation>
    <scope>NUCLEOTIDE SEQUENCE [LARGE SCALE GENOMIC DNA]</scope>
    <source>
        <strain evidence="2 3">KIGAM252</strain>
    </source>
</reference>
<name>A0ABS5LH18_9BACI</name>
<keyword evidence="1" id="KW-0812">Transmembrane</keyword>
<comment type="caution">
    <text evidence="2">The sequence shown here is derived from an EMBL/GenBank/DDBJ whole genome shotgun (WGS) entry which is preliminary data.</text>
</comment>
<evidence type="ECO:0000313" key="2">
    <source>
        <dbReference type="EMBL" id="MBS2970037.1"/>
    </source>
</evidence>
<keyword evidence="1" id="KW-0472">Membrane</keyword>
<dbReference type="Gene3D" id="1.25.40.10">
    <property type="entry name" value="Tetratricopeptide repeat domain"/>
    <property type="match status" value="1"/>
</dbReference>
<evidence type="ECO:0008006" key="4">
    <source>
        <dbReference type="Google" id="ProtNLM"/>
    </source>
</evidence>